<feature type="domain" description="Bacterial Ig" evidence="2">
    <location>
        <begin position="773"/>
        <end position="848"/>
    </location>
</feature>
<dbReference type="Gene3D" id="2.60.40.10">
    <property type="entry name" value="Immunoglobulins"/>
    <property type="match status" value="8"/>
</dbReference>
<feature type="region of interest" description="Disordered" evidence="1">
    <location>
        <begin position="563"/>
        <end position="593"/>
    </location>
</feature>
<feature type="non-terminal residue" evidence="3">
    <location>
        <position position="1"/>
    </location>
</feature>
<dbReference type="InterPro" id="IPR013783">
    <property type="entry name" value="Ig-like_fold"/>
</dbReference>
<sequence length="1123" mass="113047">SGTCTAVVQLDGTWSCTLSGPVVDGDDIMATQDDPAGNTSPQTTELGGIDTSAPDVPTVTPLLTNDVTPVISGTAEANSTVTVQVGGATYTTTASPTGVWSIDLDTQAPDSGVLSLDTNGANDVTATATDAAGNTSAPDLTSGELVLDTTAPTAPSIDPVNENTNPVTGLSEPGALITLTGVVCDNDPVFADVNGVWSCDVTSTAPLTPGDVISATATDPAGNESGPGTATVGDSNTQSVAPHINSVANGDVEITGTAIAGSIINVVGITCDNDPISADAAGDWICINPTPTPTTGDVINVTATQGALQPSPPASTTVFDPNVTAPAAPNVDPTDGDPVEGTTIPNGDITVYDDMGNLICSTTADGSGNFSCSPVNPLPADGDVISVIVTDENGNSSSPTQVTVDAAAPDVPTVTPLLTNDVTPVISGTAEANSTVTVQVGGATYTTTASPTGVWSIDLDTQAPDSGVLSLDTNGANDVTATATDAAGNTSAPDLTSGELVLDTTAPTAPSIDPVNENTNPVTGLSEPGALITLTGVVCDNDPVFADVNGVWSCDVTSTAPLTPGDVISATATDPAGNESGPGTATVGDSNTQSVAPHINSVANGDVEITGTAIAGSIINVVGITCDNDPISADAAGDWICINPTPTPTTGDVINVTATQGALQPSPPASTTVFDPNVTAPAAPNVDPTDGDPVEGTTIPNGDITVYDDMGNLICSTTADGSGNFSCSPVNPLPADGDVISVIVTDENGNSSSPTQVTVDQSAPAVPVITAPITNTTINDNSPLIVGTGEVGSLITVTGPDGQTCTDTVDLNGDWSCTLDAPLADGSNTITAVAEDDLGNVSQPDSITIDVIDGQPYELTVNAPAELVTTEMGDTDTFEVSLPLTPTADVTVNFSSSNTDEGTVSPSTVVFNASNWNVPVTITVTGVDDVVYDLDQNYQVIISALSSGDADYDGINPDDINAVNIDDDESPDLTAFITNCVAGVLPTDSMIYRLYISNTGNKDINGATVATVFSDKMSVPSWICQGADCNGLSGTGNLNEIVNLPVGSQITYLFDADVTGALMEFIDVEGSVTMPISETDVNPDDNVAFDSDLIYQFLFKDGFDCALPGTVGSTNKLFESLNK</sequence>
<comment type="caution">
    <text evidence="3">The sequence shown here is derived from an EMBL/GenBank/DDBJ whole genome shotgun (WGS) entry which is preliminary data.</text>
</comment>
<proteinExistence type="predicted"/>
<evidence type="ECO:0000256" key="1">
    <source>
        <dbReference type="SAM" id="MobiDB-lite"/>
    </source>
</evidence>
<feature type="domain" description="Bacterial Ig" evidence="2">
    <location>
        <begin position="151"/>
        <end position="234"/>
    </location>
</feature>
<protein>
    <recommendedName>
        <fullName evidence="2">Bacterial Ig domain-containing protein</fullName>
    </recommendedName>
</protein>
<keyword evidence="4" id="KW-1185">Reference proteome</keyword>
<feature type="region of interest" description="Disordered" evidence="1">
    <location>
        <begin position="28"/>
        <end position="53"/>
    </location>
</feature>
<dbReference type="NCBIfam" id="NF033510">
    <property type="entry name" value="Ca_tandemer"/>
    <property type="match status" value="3"/>
</dbReference>
<feature type="domain" description="Bacterial Ig" evidence="2">
    <location>
        <begin position="506"/>
        <end position="589"/>
    </location>
</feature>
<feature type="domain" description="Bacterial Ig" evidence="2">
    <location>
        <begin position="325"/>
        <end position="404"/>
    </location>
</feature>
<feature type="region of interest" description="Disordered" evidence="1">
    <location>
        <begin position="214"/>
        <end position="238"/>
    </location>
</feature>
<dbReference type="Proteomes" id="UP000295724">
    <property type="component" value="Unassembled WGS sequence"/>
</dbReference>
<name>A0A4R6X9B5_9GAMM</name>
<evidence type="ECO:0000313" key="3">
    <source>
        <dbReference type="EMBL" id="TDR14629.1"/>
    </source>
</evidence>
<dbReference type="AlphaFoldDB" id="A0A4R6X9B5"/>
<dbReference type="InterPro" id="IPR041498">
    <property type="entry name" value="Big_6"/>
</dbReference>
<dbReference type="EMBL" id="SNZB01000012">
    <property type="protein sequence ID" value="TDR14629.1"/>
    <property type="molecule type" value="Genomic_DNA"/>
</dbReference>
<organism evidence="3 4">
    <name type="scientific">Marinicella litoralis</name>
    <dbReference type="NCBI Taxonomy" id="644220"/>
    <lineage>
        <taxon>Bacteria</taxon>
        <taxon>Pseudomonadati</taxon>
        <taxon>Pseudomonadota</taxon>
        <taxon>Gammaproteobacteria</taxon>
        <taxon>Lysobacterales</taxon>
        <taxon>Marinicellaceae</taxon>
        <taxon>Marinicella</taxon>
    </lineage>
</organism>
<dbReference type="RefSeq" id="WP_246027051.1">
    <property type="nucleotide sequence ID" value="NZ_SNZB01000012.1"/>
</dbReference>
<accession>A0A4R6X9B5</accession>
<feature type="compositionally biased region" description="Polar residues" evidence="1">
    <location>
        <begin position="581"/>
        <end position="593"/>
    </location>
</feature>
<evidence type="ECO:0000259" key="2">
    <source>
        <dbReference type="Pfam" id="PF17936"/>
    </source>
</evidence>
<reference evidence="3 4" key="1">
    <citation type="submission" date="2019-03" db="EMBL/GenBank/DDBJ databases">
        <title>Genomic Encyclopedia of Type Strains, Phase IV (KMG-IV): sequencing the most valuable type-strain genomes for metagenomic binning, comparative biology and taxonomic classification.</title>
        <authorList>
            <person name="Goeker M."/>
        </authorList>
    </citation>
    <scope>NUCLEOTIDE SEQUENCE [LARGE SCALE GENOMIC DNA]</scope>
    <source>
        <strain evidence="3 4">DSM 25488</strain>
    </source>
</reference>
<feature type="domain" description="Bacterial Ig" evidence="2">
    <location>
        <begin position="680"/>
        <end position="759"/>
    </location>
</feature>
<gene>
    <name evidence="3" type="ORF">C8D91_2951</name>
</gene>
<feature type="compositionally biased region" description="Polar residues" evidence="1">
    <location>
        <begin position="226"/>
        <end position="238"/>
    </location>
</feature>
<evidence type="ECO:0000313" key="4">
    <source>
        <dbReference type="Proteomes" id="UP000295724"/>
    </source>
</evidence>
<dbReference type="Pfam" id="PF17936">
    <property type="entry name" value="Big_6"/>
    <property type="match status" value="5"/>
</dbReference>